<evidence type="ECO:0000256" key="1">
    <source>
        <dbReference type="SAM" id="Phobius"/>
    </source>
</evidence>
<accession>A0A845AA73</accession>
<reference evidence="3 4" key="1">
    <citation type="submission" date="2019-12" db="EMBL/GenBank/DDBJ databases">
        <title>Genomic-based taxomic classification of the family Erythrobacteraceae.</title>
        <authorList>
            <person name="Xu L."/>
        </authorList>
    </citation>
    <scope>NUCLEOTIDE SEQUENCE [LARGE SCALE GENOMIC DNA]</scope>
    <source>
        <strain evidence="3 4">DSM 18604</strain>
    </source>
</reference>
<dbReference type="AlphaFoldDB" id="A0A845AA73"/>
<evidence type="ECO:0000313" key="4">
    <source>
        <dbReference type="Proteomes" id="UP000460561"/>
    </source>
</evidence>
<feature type="transmembrane region" description="Helical" evidence="1">
    <location>
        <begin position="37"/>
        <end position="57"/>
    </location>
</feature>
<evidence type="ECO:0000313" key="3">
    <source>
        <dbReference type="EMBL" id="MXP25911.1"/>
    </source>
</evidence>
<keyword evidence="1" id="KW-0472">Membrane</keyword>
<dbReference type="EMBL" id="WTYQ01000002">
    <property type="protein sequence ID" value="MXP25911.1"/>
    <property type="molecule type" value="Genomic_DNA"/>
</dbReference>
<comment type="caution">
    <text evidence="3">The sequence shown here is derived from an EMBL/GenBank/DDBJ whole genome shotgun (WGS) entry which is preliminary data.</text>
</comment>
<name>A0A845AA73_9SPHN</name>
<gene>
    <name evidence="3" type="ORF">GRI39_07625</name>
</gene>
<protein>
    <recommendedName>
        <fullName evidence="5">17 kDa surface antigen</fullName>
    </recommendedName>
</protein>
<feature type="signal peptide" evidence="2">
    <location>
        <begin position="1"/>
        <end position="27"/>
    </location>
</feature>
<keyword evidence="4" id="KW-1185">Reference proteome</keyword>
<proteinExistence type="predicted"/>
<keyword evidence="1" id="KW-0812">Transmembrane</keyword>
<dbReference type="RefSeq" id="WP_160739079.1">
    <property type="nucleotide sequence ID" value="NZ_WTYQ01000002.1"/>
</dbReference>
<evidence type="ECO:0008006" key="5">
    <source>
        <dbReference type="Google" id="ProtNLM"/>
    </source>
</evidence>
<sequence>MKPFVKTVIGTAAAGAMALSAASPAAARGYERDRDGLSAGEIIAGALIIGGIAAVAASSKNNNRYYRGDNYRYRDDYRDHRRYRGRHSARRAVEQCVYAAERTASRYTRSRADVTQIRDVDRRGDGFRVKGNLVVNDNYRGRGYRNKRDSGRFTCEFRRGRVVDVNYRGIRGL</sequence>
<dbReference type="OrthoDB" id="7452714at2"/>
<keyword evidence="1" id="KW-1133">Transmembrane helix</keyword>
<feature type="chain" id="PRO_5032710317" description="17 kDa surface antigen" evidence="2">
    <location>
        <begin position="28"/>
        <end position="173"/>
    </location>
</feature>
<evidence type="ECO:0000256" key="2">
    <source>
        <dbReference type="SAM" id="SignalP"/>
    </source>
</evidence>
<keyword evidence="2" id="KW-0732">Signal</keyword>
<organism evidence="3 4">
    <name type="scientific">Altericroceibacterium indicum</name>
    <dbReference type="NCBI Taxonomy" id="374177"/>
    <lineage>
        <taxon>Bacteria</taxon>
        <taxon>Pseudomonadati</taxon>
        <taxon>Pseudomonadota</taxon>
        <taxon>Alphaproteobacteria</taxon>
        <taxon>Sphingomonadales</taxon>
        <taxon>Erythrobacteraceae</taxon>
        <taxon>Altericroceibacterium</taxon>
    </lineage>
</organism>
<dbReference type="Proteomes" id="UP000460561">
    <property type="component" value="Unassembled WGS sequence"/>
</dbReference>